<dbReference type="EMBL" id="JAADJG010000154">
    <property type="protein sequence ID" value="KAF4453382.1"/>
    <property type="molecule type" value="Genomic_DNA"/>
</dbReference>
<gene>
    <name evidence="1" type="ORF">F53441_3914</name>
</gene>
<accession>A0A8H4KLH5</accession>
<organism evidence="1 2">
    <name type="scientific">Fusarium austroafricanum</name>
    <dbReference type="NCBI Taxonomy" id="2364996"/>
    <lineage>
        <taxon>Eukaryota</taxon>
        <taxon>Fungi</taxon>
        <taxon>Dikarya</taxon>
        <taxon>Ascomycota</taxon>
        <taxon>Pezizomycotina</taxon>
        <taxon>Sordariomycetes</taxon>
        <taxon>Hypocreomycetidae</taxon>
        <taxon>Hypocreales</taxon>
        <taxon>Nectriaceae</taxon>
        <taxon>Fusarium</taxon>
        <taxon>Fusarium concolor species complex</taxon>
    </lineage>
</organism>
<dbReference type="AlphaFoldDB" id="A0A8H4KLH5"/>
<protein>
    <submittedName>
        <fullName evidence="1">Uncharacterized protein</fullName>
    </submittedName>
</protein>
<dbReference type="Proteomes" id="UP000605986">
    <property type="component" value="Unassembled WGS sequence"/>
</dbReference>
<keyword evidence="2" id="KW-1185">Reference proteome</keyword>
<sequence>METSQFDAILARLKELKESVSSKGPLADAQENDKEALERVKEAVRDWEKAEYERKALIASLDAPPTLEHITKAEALWFTKASELCKEARDDPEKRDDLVKKLVEL</sequence>
<proteinExistence type="predicted"/>
<reference evidence="1" key="1">
    <citation type="submission" date="2020-01" db="EMBL/GenBank/DDBJ databases">
        <title>Identification and distribution of gene clusters putatively required for synthesis of sphingolipid metabolism inhibitors in phylogenetically diverse species of the filamentous fungus Fusarium.</title>
        <authorList>
            <person name="Kim H.-S."/>
            <person name="Busman M."/>
            <person name="Brown D.W."/>
            <person name="Divon H."/>
            <person name="Uhlig S."/>
            <person name="Proctor R.H."/>
        </authorList>
    </citation>
    <scope>NUCLEOTIDE SEQUENCE</scope>
    <source>
        <strain evidence="1">NRRL 53441</strain>
    </source>
</reference>
<name>A0A8H4KLH5_9HYPO</name>
<evidence type="ECO:0000313" key="2">
    <source>
        <dbReference type="Proteomes" id="UP000605986"/>
    </source>
</evidence>
<evidence type="ECO:0000313" key="1">
    <source>
        <dbReference type="EMBL" id="KAF4453382.1"/>
    </source>
</evidence>
<comment type="caution">
    <text evidence="1">The sequence shown here is derived from an EMBL/GenBank/DDBJ whole genome shotgun (WGS) entry which is preliminary data.</text>
</comment>